<dbReference type="PANTHER" id="PTHR43434">
    <property type="entry name" value="PHOSPHOGLYCOLATE PHOSPHATASE"/>
    <property type="match status" value="1"/>
</dbReference>
<dbReference type="Gene3D" id="3.40.50.1000">
    <property type="entry name" value="HAD superfamily/HAD-like"/>
    <property type="match status" value="1"/>
</dbReference>
<dbReference type="EMBL" id="CACSIO010000023">
    <property type="protein sequence ID" value="CAA0116208.1"/>
    <property type="molecule type" value="Genomic_DNA"/>
</dbReference>
<dbReference type="EC" id="3.1.3.5" evidence="1"/>
<dbReference type="GO" id="GO:0008253">
    <property type="term" value="F:5'-nucleotidase activity"/>
    <property type="evidence" value="ECO:0007669"/>
    <property type="project" value="UniProtKB-EC"/>
</dbReference>
<dbReference type="InterPro" id="IPR023214">
    <property type="entry name" value="HAD_sf"/>
</dbReference>
<dbReference type="SFLD" id="SFLDS00003">
    <property type="entry name" value="Haloacid_Dehalogenase"/>
    <property type="match status" value="1"/>
</dbReference>
<dbReference type="SFLD" id="SFLDG01129">
    <property type="entry name" value="C1.5:_HAD__Beta-PGM__Phosphata"/>
    <property type="match status" value="1"/>
</dbReference>
<dbReference type="NCBIfam" id="TIGR01509">
    <property type="entry name" value="HAD-SF-IA-v3"/>
    <property type="match status" value="1"/>
</dbReference>
<dbReference type="InterPro" id="IPR050155">
    <property type="entry name" value="HAD-like_hydrolase_sf"/>
</dbReference>
<accession>A0A5S9QD73</accession>
<evidence type="ECO:0000313" key="1">
    <source>
        <dbReference type="EMBL" id="CAA0116208.1"/>
    </source>
</evidence>
<dbReference type="GO" id="GO:0008967">
    <property type="term" value="F:phosphoglycolate phosphatase activity"/>
    <property type="evidence" value="ECO:0007669"/>
    <property type="project" value="TreeGrafter"/>
</dbReference>
<organism evidence="1 2">
    <name type="scientific">BD1-7 clade bacterium</name>
    <dbReference type="NCBI Taxonomy" id="2029982"/>
    <lineage>
        <taxon>Bacteria</taxon>
        <taxon>Pseudomonadati</taxon>
        <taxon>Pseudomonadota</taxon>
        <taxon>Gammaproteobacteria</taxon>
        <taxon>Cellvibrionales</taxon>
        <taxon>Spongiibacteraceae</taxon>
        <taxon>BD1-7 clade</taxon>
    </lineage>
</organism>
<dbReference type="GO" id="GO:0006281">
    <property type="term" value="P:DNA repair"/>
    <property type="evidence" value="ECO:0007669"/>
    <property type="project" value="TreeGrafter"/>
</dbReference>
<protein>
    <submittedName>
        <fullName evidence="1">GMP/IMP nucleotidase YrfG</fullName>
        <ecNumber evidence="1">3.1.3.5</ecNumber>
    </submittedName>
</protein>
<dbReference type="CDD" id="cd01427">
    <property type="entry name" value="HAD_like"/>
    <property type="match status" value="1"/>
</dbReference>
<dbReference type="PANTHER" id="PTHR43434:SF3">
    <property type="entry name" value="GMP_IMP NUCLEOTIDASE YRFG"/>
    <property type="match status" value="1"/>
</dbReference>
<evidence type="ECO:0000313" key="2">
    <source>
        <dbReference type="Proteomes" id="UP000441399"/>
    </source>
</evidence>
<reference evidence="1 2" key="1">
    <citation type="submission" date="2019-11" db="EMBL/GenBank/DDBJ databases">
        <authorList>
            <person name="Holert J."/>
        </authorList>
    </citation>
    <scope>NUCLEOTIDE SEQUENCE [LARGE SCALE GENOMIC DNA]</scope>
    <source>
        <strain evidence="1">SB11_3</strain>
    </source>
</reference>
<keyword evidence="2" id="KW-1185">Reference proteome</keyword>
<dbReference type="Pfam" id="PF00702">
    <property type="entry name" value="Hydrolase"/>
    <property type="match status" value="1"/>
</dbReference>
<dbReference type="NCBIfam" id="NF011564">
    <property type="entry name" value="PRK14988.1"/>
    <property type="match status" value="1"/>
</dbReference>
<proteinExistence type="predicted"/>
<name>A0A5S9QD73_9GAMM</name>
<keyword evidence="1" id="KW-0378">Hydrolase</keyword>
<dbReference type="OrthoDB" id="9773910at2"/>
<gene>
    <name evidence="1" type="primary">yrfG</name>
    <name evidence="1" type="ORF">OPDIPICF_01827</name>
</gene>
<dbReference type="AlphaFoldDB" id="A0A5S9QD73"/>
<sequence length="222" mass="25509">MALKPADWQAIETVLLDMDGTLLDLHFDNYFWLTHLPEVYSRKHGISVAQANDFLFDLMGRIRGSIEWYCLDYWSSTLDLDIATMKLDVAHKIALRPYAREFVQALQNQGKHVVLLTNAHRGSLSLKMQRTALDEHFDRLISTHDYGVPKEDQRLWDALKADCAYDPTSTLLIDDTETVLQSAHDYGIAYLLTIKQPDSMHPPRLDLKFPAIDHFDEVMPHG</sequence>
<dbReference type="SUPFAM" id="SSF56784">
    <property type="entry name" value="HAD-like"/>
    <property type="match status" value="1"/>
</dbReference>
<dbReference type="InterPro" id="IPR006439">
    <property type="entry name" value="HAD-SF_hydro_IA"/>
</dbReference>
<dbReference type="InterPro" id="IPR036412">
    <property type="entry name" value="HAD-like_sf"/>
</dbReference>
<dbReference type="Proteomes" id="UP000441399">
    <property type="component" value="Unassembled WGS sequence"/>
</dbReference>
<dbReference type="GO" id="GO:0005829">
    <property type="term" value="C:cytosol"/>
    <property type="evidence" value="ECO:0007669"/>
    <property type="project" value="TreeGrafter"/>
</dbReference>